<reference evidence="1" key="1">
    <citation type="submission" date="2021-01" db="EMBL/GenBank/DDBJ databases">
        <authorList>
            <person name="Kaushik A."/>
        </authorList>
    </citation>
    <scope>NUCLEOTIDE SEQUENCE</scope>
    <source>
        <strain evidence="1">AG1-1C</strain>
    </source>
</reference>
<evidence type="ECO:0000313" key="2">
    <source>
        <dbReference type="Proteomes" id="UP000663846"/>
    </source>
</evidence>
<sequence length="160" mass="18126">MDTTFLHTHLEDSQTQLNDIKLSTTDDLSVDITYETADSWSKMSLSHFQVGDYTAALDARQKAVEIYRLLTARQPELFEANLARELLGLSKDLAGVGRMEEAYSASEESRIIYMHIVGSSIDYSRLHKATGPCKSMRAKSKVRYSLYLLGIVWDLMELPK</sequence>
<protein>
    <submittedName>
        <fullName evidence="1">Uncharacterized protein</fullName>
    </submittedName>
</protein>
<accession>A0A8H3B614</accession>
<dbReference type="InterPro" id="IPR011990">
    <property type="entry name" value="TPR-like_helical_dom_sf"/>
</dbReference>
<dbReference type="Proteomes" id="UP000663846">
    <property type="component" value="Unassembled WGS sequence"/>
</dbReference>
<evidence type="ECO:0000313" key="1">
    <source>
        <dbReference type="EMBL" id="CAE6448663.1"/>
    </source>
</evidence>
<gene>
    <name evidence="1" type="ORF">RDB_LOCUS142129</name>
</gene>
<dbReference type="SUPFAM" id="SSF48452">
    <property type="entry name" value="TPR-like"/>
    <property type="match status" value="1"/>
</dbReference>
<organism evidence="1 2">
    <name type="scientific">Rhizoctonia solani</name>
    <dbReference type="NCBI Taxonomy" id="456999"/>
    <lineage>
        <taxon>Eukaryota</taxon>
        <taxon>Fungi</taxon>
        <taxon>Dikarya</taxon>
        <taxon>Basidiomycota</taxon>
        <taxon>Agaricomycotina</taxon>
        <taxon>Agaricomycetes</taxon>
        <taxon>Cantharellales</taxon>
        <taxon>Ceratobasidiaceae</taxon>
        <taxon>Rhizoctonia</taxon>
    </lineage>
</organism>
<name>A0A8H3B614_9AGAM</name>
<comment type="caution">
    <text evidence="1">The sequence shown here is derived from an EMBL/GenBank/DDBJ whole genome shotgun (WGS) entry which is preliminary data.</text>
</comment>
<dbReference type="EMBL" id="CAJMWS010000511">
    <property type="protein sequence ID" value="CAE6448663.1"/>
    <property type="molecule type" value="Genomic_DNA"/>
</dbReference>
<dbReference type="Gene3D" id="1.25.40.10">
    <property type="entry name" value="Tetratricopeptide repeat domain"/>
    <property type="match status" value="1"/>
</dbReference>
<proteinExistence type="predicted"/>
<dbReference type="AlphaFoldDB" id="A0A8H3B614"/>